<evidence type="ECO:0000256" key="1">
    <source>
        <dbReference type="ARBA" id="ARBA00023125"/>
    </source>
</evidence>
<accession>A0A6N6MKR2</accession>
<dbReference type="Gene3D" id="1.10.260.40">
    <property type="entry name" value="lambda repressor-like DNA-binding domains"/>
    <property type="match status" value="1"/>
</dbReference>
<dbReference type="SMART" id="SM00530">
    <property type="entry name" value="HTH_XRE"/>
    <property type="match status" value="1"/>
</dbReference>
<dbReference type="PANTHER" id="PTHR46558">
    <property type="entry name" value="TRACRIPTIONAL REGULATORY PROTEIN-RELATED-RELATED"/>
    <property type="match status" value="1"/>
</dbReference>
<dbReference type="InterPro" id="IPR010982">
    <property type="entry name" value="Lambda_DNA-bd_dom_sf"/>
</dbReference>
<dbReference type="CDD" id="cd00093">
    <property type="entry name" value="HTH_XRE"/>
    <property type="match status" value="1"/>
</dbReference>
<organism evidence="3 4">
    <name type="scientific">Methylobacterium planeticum</name>
    <dbReference type="NCBI Taxonomy" id="2615211"/>
    <lineage>
        <taxon>Bacteria</taxon>
        <taxon>Pseudomonadati</taxon>
        <taxon>Pseudomonadota</taxon>
        <taxon>Alphaproteobacteria</taxon>
        <taxon>Hyphomicrobiales</taxon>
        <taxon>Methylobacteriaceae</taxon>
        <taxon>Methylobacterium</taxon>
    </lineage>
</organism>
<dbReference type="AlphaFoldDB" id="A0A6N6MKR2"/>
<dbReference type="EMBL" id="VZZJ01000020">
    <property type="protein sequence ID" value="KAB1071219.1"/>
    <property type="molecule type" value="Genomic_DNA"/>
</dbReference>
<dbReference type="InterPro" id="IPR001387">
    <property type="entry name" value="Cro/C1-type_HTH"/>
</dbReference>
<dbReference type="PROSITE" id="PS50943">
    <property type="entry name" value="HTH_CROC1"/>
    <property type="match status" value="1"/>
</dbReference>
<dbReference type="SUPFAM" id="SSF47413">
    <property type="entry name" value="lambda repressor-like DNA-binding domains"/>
    <property type="match status" value="1"/>
</dbReference>
<keyword evidence="4" id="KW-1185">Reference proteome</keyword>
<keyword evidence="1" id="KW-0238">DNA-binding</keyword>
<evidence type="ECO:0000313" key="4">
    <source>
        <dbReference type="Proteomes" id="UP000441523"/>
    </source>
</evidence>
<evidence type="ECO:0000259" key="2">
    <source>
        <dbReference type="PROSITE" id="PS50943"/>
    </source>
</evidence>
<name>A0A6N6MKR2_9HYPH</name>
<comment type="caution">
    <text evidence="3">The sequence shown here is derived from an EMBL/GenBank/DDBJ whole genome shotgun (WGS) entry which is preliminary data.</text>
</comment>
<dbReference type="PANTHER" id="PTHR46558:SF4">
    <property type="entry name" value="DNA-BIDING PHAGE PROTEIN"/>
    <property type="match status" value="1"/>
</dbReference>
<gene>
    <name evidence="3" type="ORF">F6X51_19930</name>
</gene>
<dbReference type="Pfam" id="PF01381">
    <property type="entry name" value="HTH_3"/>
    <property type="match status" value="1"/>
</dbReference>
<reference evidence="3 4" key="1">
    <citation type="submission" date="2019-09" db="EMBL/GenBank/DDBJ databases">
        <title>YIM 132548 draft genome.</title>
        <authorList>
            <person name="Jiang L."/>
        </authorList>
    </citation>
    <scope>NUCLEOTIDE SEQUENCE [LARGE SCALE GENOMIC DNA]</scope>
    <source>
        <strain evidence="3 4">YIM 132548</strain>
    </source>
</reference>
<proteinExistence type="predicted"/>
<protein>
    <submittedName>
        <fullName evidence="3">Helix-turn-helix transcriptional regulator</fullName>
    </submittedName>
</protein>
<dbReference type="GO" id="GO:0003677">
    <property type="term" value="F:DNA binding"/>
    <property type="evidence" value="ECO:0007669"/>
    <property type="project" value="UniProtKB-KW"/>
</dbReference>
<dbReference type="Proteomes" id="UP000441523">
    <property type="component" value="Unassembled WGS sequence"/>
</dbReference>
<feature type="domain" description="HTH cro/C1-type" evidence="2">
    <location>
        <begin position="21"/>
        <end position="75"/>
    </location>
</feature>
<evidence type="ECO:0000313" key="3">
    <source>
        <dbReference type="EMBL" id="KAB1071219.1"/>
    </source>
</evidence>
<sequence>MPPTRTTKQATTADHSIGTRIAEIRIAKGISQSALGQAIGVSFQQVQKYEKGLNRVGAVRLQSIAALLNVPVSTFLPDDGVAVKNEEESLSLLRAPEALELVKAFSSITDVQIRRDVLSIVRSAARLYSHEL</sequence>